<evidence type="ECO:0000259" key="5">
    <source>
        <dbReference type="PROSITE" id="PS50931"/>
    </source>
</evidence>
<keyword evidence="7" id="KW-1185">Reference proteome</keyword>
<dbReference type="Gene3D" id="3.40.190.10">
    <property type="entry name" value="Periplasmic binding protein-like II"/>
    <property type="match status" value="2"/>
</dbReference>
<dbReference type="Pfam" id="PF03466">
    <property type="entry name" value="LysR_substrate"/>
    <property type="match status" value="1"/>
</dbReference>
<proteinExistence type="inferred from homology"/>
<dbReference type="EMBL" id="NXGX01000009">
    <property type="protein sequence ID" value="PKR56797.1"/>
    <property type="molecule type" value="Genomic_DNA"/>
</dbReference>
<feature type="domain" description="HTH lysR-type" evidence="5">
    <location>
        <begin position="18"/>
        <end position="68"/>
    </location>
</feature>
<evidence type="ECO:0000313" key="7">
    <source>
        <dbReference type="Proteomes" id="UP000233332"/>
    </source>
</evidence>
<dbReference type="InterPro" id="IPR000847">
    <property type="entry name" value="LysR_HTH_N"/>
</dbReference>
<dbReference type="AlphaFoldDB" id="A0A2N3L236"/>
<sequence length="311" mass="34188">MSVDRKQTIAKLMQAAPMLAAIGEEMSFTKAAERLNVDQSAVSHRARSLEEALGHTLFDRTTRSLRLTEIGGILCGAARESVAGWDRALDKLDRVQSTNLIHLSMPSSLAMKWFIPILPNARAMGLNISVDVNEQAIEFQANEADAAIRFGRGPYPGLHSSHLAQCWLQPVASPKYLEHNPAPETLLSHPDTVFLADRRGEMDGSEFSWDYYLSNGGLDRDSIMPGGQFDRADLMLQAAIGGMGVGLGRTLLIEGDIKAGHLKPIGPAVRMQSAYWLVCSPSFAQTNRFETLHQWIKTEIQSITSPHLPID</sequence>
<comment type="caution">
    <text evidence="6">The sequence shown here is derived from an EMBL/GenBank/DDBJ whole genome shotgun (WGS) entry which is preliminary data.</text>
</comment>
<keyword evidence="3" id="KW-0238">DNA-binding</keyword>
<dbReference type="GO" id="GO:0003677">
    <property type="term" value="F:DNA binding"/>
    <property type="evidence" value="ECO:0007669"/>
    <property type="project" value="UniProtKB-KW"/>
</dbReference>
<dbReference type="Proteomes" id="UP000233332">
    <property type="component" value="Unassembled WGS sequence"/>
</dbReference>
<evidence type="ECO:0000256" key="4">
    <source>
        <dbReference type="ARBA" id="ARBA00023163"/>
    </source>
</evidence>
<protein>
    <submittedName>
        <fullName evidence="6">Transcriptional regulator</fullName>
    </submittedName>
</protein>
<comment type="similarity">
    <text evidence="1">Belongs to the LysR transcriptional regulatory family.</text>
</comment>
<keyword evidence="4" id="KW-0804">Transcription</keyword>
<dbReference type="GO" id="GO:0003700">
    <property type="term" value="F:DNA-binding transcription factor activity"/>
    <property type="evidence" value="ECO:0007669"/>
    <property type="project" value="InterPro"/>
</dbReference>
<accession>A0A2N3L236</accession>
<dbReference type="SUPFAM" id="SSF46785">
    <property type="entry name" value="Winged helix' DNA-binding domain"/>
    <property type="match status" value="1"/>
</dbReference>
<organism evidence="6 7">
    <name type="scientific">Thalassospira lohafexi</name>
    <dbReference type="NCBI Taxonomy" id="744227"/>
    <lineage>
        <taxon>Bacteria</taxon>
        <taxon>Pseudomonadati</taxon>
        <taxon>Pseudomonadota</taxon>
        <taxon>Alphaproteobacteria</taxon>
        <taxon>Rhodospirillales</taxon>
        <taxon>Thalassospiraceae</taxon>
        <taxon>Thalassospira</taxon>
    </lineage>
</organism>
<evidence type="ECO:0000313" key="6">
    <source>
        <dbReference type="EMBL" id="PKR56797.1"/>
    </source>
</evidence>
<dbReference type="PROSITE" id="PS50931">
    <property type="entry name" value="HTH_LYSR"/>
    <property type="match status" value="1"/>
</dbReference>
<evidence type="ECO:0000256" key="3">
    <source>
        <dbReference type="ARBA" id="ARBA00023125"/>
    </source>
</evidence>
<dbReference type="SUPFAM" id="SSF53850">
    <property type="entry name" value="Periplasmic binding protein-like II"/>
    <property type="match status" value="1"/>
</dbReference>
<name>A0A2N3L236_9PROT</name>
<dbReference type="InterPro" id="IPR036388">
    <property type="entry name" value="WH-like_DNA-bd_sf"/>
</dbReference>
<reference evidence="6 7" key="1">
    <citation type="submission" date="2017-09" db="EMBL/GenBank/DDBJ databases">
        <title>Biodiversity and function of Thalassospira species in the particle-attached aromatic-hydrocarbon-degrading consortia from the surface seawater of the China South Sea.</title>
        <authorList>
            <person name="Dong C."/>
            <person name="Lai Q."/>
            <person name="Shao Z."/>
        </authorList>
    </citation>
    <scope>NUCLEOTIDE SEQUENCE [LARGE SCALE GENOMIC DNA]</scope>
    <source>
        <strain evidence="6 7">139Z-12</strain>
    </source>
</reference>
<keyword evidence="2" id="KW-0805">Transcription regulation</keyword>
<evidence type="ECO:0000256" key="2">
    <source>
        <dbReference type="ARBA" id="ARBA00023015"/>
    </source>
</evidence>
<gene>
    <name evidence="6" type="ORF">COO92_19300</name>
</gene>
<dbReference type="PANTHER" id="PTHR30537">
    <property type="entry name" value="HTH-TYPE TRANSCRIPTIONAL REGULATOR"/>
    <property type="match status" value="1"/>
</dbReference>
<dbReference type="PRINTS" id="PR00039">
    <property type="entry name" value="HTHLYSR"/>
</dbReference>
<dbReference type="RefSeq" id="WP_101304605.1">
    <property type="nucleotide sequence ID" value="NZ_NXGX01000009.1"/>
</dbReference>
<dbReference type="InterPro" id="IPR036390">
    <property type="entry name" value="WH_DNA-bd_sf"/>
</dbReference>
<dbReference type="InterPro" id="IPR058163">
    <property type="entry name" value="LysR-type_TF_proteobact-type"/>
</dbReference>
<dbReference type="Gene3D" id="1.10.10.10">
    <property type="entry name" value="Winged helix-like DNA-binding domain superfamily/Winged helix DNA-binding domain"/>
    <property type="match status" value="1"/>
</dbReference>
<dbReference type="InterPro" id="IPR005119">
    <property type="entry name" value="LysR_subst-bd"/>
</dbReference>
<dbReference type="PANTHER" id="PTHR30537:SF5">
    <property type="entry name" value="HTH-TYPE TRANSCRIPTIONAL ACTIVATOR TTDR-RELATED"/>
    <property type="match status" value="1"/>
</dbReference>
<dbReference type="Pfam" id="PF00126">
    <property type="entry name" value="HTH_1"/>
    <property type="match status" value="1"/>
</dbReference>
<evidence type="ECO:0000256" key="1">
    <source>
        <dbReference type="ARBA" id="ARBA00009437"/>
    </source>
</evidence>